<dbReference type="Gene3D" id="1.10.10.10">
    <property type="entry name" value="Winged helix-like DNA-binding domain superfamily/Winged helix DNA-binding domain"/>
    <property type="match status" value="1"/>
</dbReference>
<evidence type="ECO:0000313" key="7">
    <source>
        <dbReference type="Proteomes" id="UP000219285"/>
    </source>
</evidence>
<dbReference type="PANTHER" id="PTHR30346">
    <property type="entry name" value="TRANSCRIPTIONAL DUAL REGULATOR HCAR-RELATED"/>
    <property type="match status" value="1"/>
</dbReference>
<dbReference type="Pfam" id="PF00126">
    <property type="entry name" value="HTH_1"/>
    <property type="match status" value="1"/>
</dbReference>
<dbReference type="KEGG" id="apel:CA267_005160"/>
<dbReference type="CDD" id="cd08411">
    <property type="entry name" value="PBP2_OxyR"/>
    <property type="match status" value="1"/>
</dbReference>
<dbReference type="InterPro" id="IPR036388">
    <property type="entry name" value="WH-like_DNA-bd_sf"/>
</dbReference>
<accession>A0A6M4MCE1</accession>
<keyword evidence="3" id="KW-0238">DNA-binding</keyword>
<dbReference type="SUPFAM" id="SSF46785">
    <property type="entry name" value="Winged helix' DNA-binding domain"/>
    <property type="match status" value="1"/>
</dbReference>
<proteinExistence type="inferred from homology"/>
<dbReference type="FunFam" id="1.10.10.10:FF:000001">
    <property type="entry name" value="LysR family transcriptional regulator"/>
    <property type="match status" value="1"/>
</dbReference>
<feature type="domain" description="HTH lysR-type" evidence="5">
    <location>
        <begin position="4"/>
        <end position="61"/>
    </location>
</feature>
<dbReference type="PANTHER" id="PTHR30346:SF10">
    <property type="entry name" value="TRANSCRIPTIONAL REGULATOR OF OXIDATIVE STRESS OXYR"/>
    <property type="match status" value="1"/>
</dbReference>
<dbReference type="SUPFAM" id="SSF53850">
    <property type="entry name" value="Periplasmic binding protein-like II"/>
    <property type="match status" value="1"/>
</dbReference>
<dbReference type="PROSITE" id="PS50931">
    <property type="entry name" value="HTH_LYSR"/>
    <property type="match status" value="1"/>
</dbReference>
<dbReference type="Proteomes" id="UP000219285">
    <property type="component" value="Chromosome"/>
</dbReference>
<reference evidence="6 7" key="2">
    <citation type="submission" date="2020-04" db="EMBL/GenBank/DDBJ databases">
        <title>Complete genome sequence of Alteromonas pelagimontana 5.12T.</title>
        <authorList>
            <person name="Sinha R.K."/>
            <person name="Krishnan K.P."/>
            <person name="Kurian J.P."/>
        </authorList>
    </citation>
    <scope>NUCLEOTIDE SEQUENCE [LARGE SCALE GENOMIC DNA]</scope>
    <source>
        <strain evidence="6 7">5.12</strain>
    </source>
</reference>
<keyword evidence="7" id="KW-1185">Reference proteome</keyword>
<dbReference type="InterPro" id="IPR036390">
    <property type="entry name" value="WH_DNA-bd_sf"/>
</dbReference>
<gene>
    <name evidence="6" type="ORF">CA267_005160</name>
</gene>
<sequence>MKWPNLKHLHYLVTLHQEQHFHRAAQRCNVSQSTLSTAIQNLEDHFGSQLLEREHKTFVFTSLGLDVVERSKILLQEASELVEYAQNAGNWQRGKLKLGVIPTIAPFLFEGMIGAFSTFLPDISLELQEDTTDNLLQQLADGRLDLLILALPMQTPGCKQMVLGHDPFHLVAHQDLACKLPDPMDITSLPKNSIFLLQQEHCMTGHAVSACGLQHREQVSSLAASSLYTLVQLANSKLGYTFLPELALNQNILSNTALKALPAEEEAYREIGLVWRGGTTRMRLFRRIGEIFSPLLPIPTLK</sequence>
<evidence type="ECO:0000256" key="3">
    <source>
        <dbReference type="ARBA" id="ARBA00023125"/>
    </source>
</evidence>
<dbReference type="OrthoDB" id="9775392at2"/>
<dbReference type="AlphaFoldDB" id="A0A6M4MCE1"/>
<evidence type="ECO:0000256" key="2">
    <source>
        <dbReference type="ARBA" id="ARBA00023015"/>
    </source>
</evidence>
<dbReference type="PRINTS" id="PR00039">
    <property type="entry name" value="HTHLYSR"/>
</dbReference>
<dbReference type="RefSeq" id="WP_075608483.1">
    <property type="nucleotide sequence ID" value="NZ_CP052766.1"/>
</dbReference>
<dbReference type="Gene3D" id="3.40.190.10">
    <property type="entry name" value="Periplasmic binding protein-like II"/>
    <property type="match status" value="2"/>
</dbReference>
<evidence type="ECO:0000313" key="6">
    <source>
        <dbReference type="EMBL" id="QJR80205.1"/>
    </source>
</evidence>
<evidence type="ECO:0000256" key="4">
    <source>
        <dbReference type="ARBA" id="ARBA00023163"/>
    </source>
</evidence>
<dbReference type="GO" id="GO:0032993">
    <property type="term" value="C:protein-DNA complex"/>
    <property type="evidence" value="ECO:0007669"/>
    <property type="project" value="TreeGrafter"/>
</dbReference>
<evidence type="ECO:0000259" key="5">
    <source>
        <dbReference type="PROSITE" id="PS50931"/>
    </source>
</evidence>
<dbReference type="EMBL" id="CP052766">
    <property type="protein sequence ID" value="QJR80205.1"/>
    <property type="molecule type" value="Genomic_DNA"/>
</dbReference>
<dbReference type="Pfam" id="PF03466">
    <property type="entry name" value="LysR_substrate"/>
    <property type="match status" value="1"/>
</dbReference>
<protein>
    <submittedName>
        <fullName evidence="6">LysR family transcriptional regulator</fullName>
    </submittedName>
</protein>
<dbReference type="InterPro" id="IPR000847">
    <property type="entry name" value="LysR_HTH_N"/>
</dbReference>
<reference evidence="7" key="1">
    <citation type="submission" date="2014-12" db="EMBL/GenBank/DDBJ databases">
        <title>Complete genome sequence of a multi-drug resistant Klebsiella pneumoniae.</title>
        <authorList>
            <person name="Hua X."/>
            <person name="Chen Q."/>
            <person name="Li X."/>
            <person name="Feng Y."/>
            <person name="Ruan Z."/>
            <person name="Yu Y."/>
        </authorList>
    </citation>
    <scope>NUCLEOTIDE SEQUENCE [LARGE SCALE GENOMIC DNA]</scope>
    <source>
        <strain evidence="7">5.12</strain>
    </source>
</reference>
<name>A0A6M4MCE1_9ALTE</name>
<dbReference type="GO" id="GO:0003700">
    <property type="term" value="F:DNA-binding transcription factor activity"/>
    <property type="evidence" value="ECO:0007669"/>
    <property type="project" value="InterPro"/>
</dbReference>
<dbReference type="InterPro" id="IPR005119">
    <property type="entry name" value="LysR_subst-bd"/>
</dbReference>
<organism evidence="6 7">
    <name type="scientific">Alteromonas pelagimontana</name>
    <dbReference type="NCBI Taxonomy" id="1858656"/>
    <lineage>
        <taxon>Bacteria</taxon>
        <taxon>Pseudomonadati</taxon>
        <taxon>Pseudomonadota</taxon>
        <taxon>Gammaproteobacteria</taxon>
        <taxon>Alteromonadales</taxon>
        <taxon>Alteromonadaceae</taxon>
        <taxon>Alteromonas/Salinimonas group</taxon>
        <taxon>Alteromonas</taxon>
    </lineage>
</organism>
<comment type="similarity">
    <text evidence="1">Belongs to the LysR transcriptional regulatory family.</text>
</comment>
<keyword evidence="4" id="KW-0804">Transcription</keyword>
<dbReference type="GO" id="GO:0003677">
    <property type="term" value="F:DNA binding"/>
    <property type="evidence" value="ECO:0007669"/>
    <property type="project" value="UniProtKB-KW"/>
</dbReference>
<evidence type="ECO:0000256" key="1">
    <source>
        <dbReference type="ARBA" id="ARBA00009437"/>
    </source>
</evidence>
<keyword evidence="2" id="KW-0805">Transcription regulation</keyword>